<dbReference type="Gene3D" id="2.10.109.10">
    <property type="entry name" value="Umud Fragment, subunit A"/>
    <property type="match status" value="1"/>
</dbReference>
<evidence type="ECO:0000313" key="2">
    <source>
        <dbReference type="EMBL" id="AOZ11195.1"/>
    </source>
</evidence>
<protein>
    <recommendedName>
        <fullName evidence="1">Peptidase S26 domain-containing protein</fullName>
    </recommendedName>
</protein>
<geneLocation type="plasmid" evidence="2 3">
    <name>unnamed1</name>
</geneLocation>
<dbReference type="InterPro" id="IPR036286">
    <property type="entry name" value="LexA/Signal_pep-like_sf"/>
</dbReference>
<reference evidence="2 3" key="1">
    <citation type="submission" date="2016-10" db="EMBL/GenBank/DDBJ databases">
        <title>Complete genome sequences of three Cupriavidus strains isolated from various Malaysian environments.</title>
        <authorList>
            <person name="Abdullah A.A.-A."/>
            <person name="Shafie N.A.H."/>
            <person name="Lau N.S."/>
        </authorList>
    </citation>
    <scope>NUCLEOTIDE SEQUENCE [LARGE SCALE GENOMIC DNA]</scope>
    <source>
        <strain evidence="2 3">USMAA1020</strain>
        <plasmid evidence="2 3">unnamed1</plasmid>
    </source>
</reference>
<sequence>MARKVVVVMTIPVTAGPMWAGWYGTYVSREPGLTAVLGDFSLWYEGKATGCLPWSFYLGQARRGLRSAVPTDIKRGDLLVFRSKGALPIFPDGTFLFKFVAGTPGDHILIHRDQVYINGVRWGGLHAYLRKADLPAGHFDRDFIVPPGELFMLGTEERTFDGRYWGTIKYEQIIARLALLG</sequence>
<dbReference type="InterPro" id="IPR019533">
    <property type="entry name" value="Peptidase_S26"/>
</dbReference>
<accession>A0ABN4TZ06</accession>
<dbReference type="EMBL" id="CP017756">
    <property type="protein sequence ID" value="AOZ11195.1"/>
    <property type="molecule type" value="Genomic_DNA"/>
</dbReference>
<evidence type="ECO:0000259" key="1">
    <source>
        <dbReference type="Pfam" id="PF10502"/>
    </source>
</evidence>
<dbReference type="SUPFAM" id="SSF51306">
    <property type="entry name" value="LexA/Signal peptidase"/>
    <property type="match status" value="1"/>
</dbReference>
<evidence type="ECO:0000313" key="3">
    <source>
        <dbReference type="Proteomes" id="UP000177515"/>
    </source>
</evidence>
<feature type="domain" description="Peptidase S26" evidence="1">
    <location>
        <begin position="70"/>
        <end position="177"/>
    </location>
</feature>
<proteinExistence type="predicted"/>
<keyword evidence="2" id="KW-0614">Plasmid</keyword>
<name>A0ABN4TZ06_9BURK</name>
<dbReference type="Proteomes" id="UP000177515">
    <property type="component" value="Plasmid unnamed1"/>
</dbReference>
<gene>
    <name evidence="2" type="ORF">BKK80_35165</name>
</gene>
<organism evidence="2 3">
    <name type="scientific">Cupriavidus malaysiensis</name>
    <dbReference type="NCBI Taxonomy" id="367825"/>
    <lineage>
        <taxon>Bacteria</taxon>
        <taxon>Pseudomonadati</taxon>
        <taxon>Pseudomonadota</taxon>
        <taxon>Betaproteobacteria</taxon>
        <taxon>Burkholderiales</taxon>
        <taxon>Burkholderiaceae</taxon>
        <taxon>Cupriavidus</taxon>
    </lineage>
</organism>
<dbReference type="Pfam" id="PF10502">
    <property type="entry name" value="Peptidase_S26"/>
    <property type="match status" value="1"/>
</dbReference>
<keyword evidence="3" id="KW-1185">Reference proteome</keyword>